<evidence type="ECO:0000256" key="1">
    <source>
        <dbReference type="ARBA" id="ARBA00022741"/>
    </source>
</evidence>
<dbReference type="SMART" id="SM00448">
    <property type="entry name" value="REC"/>
    <property type="match status" value="1"/>
</dbReference>
<keyword evidence="2" id="KW-0067">ATP-binding</keyword>
<dbReference type="CDD" id="cd00009">
    <property type="entry name" value="AAA"/>
    <property type="match status" value="1"/>
</dbReference>
<dbReference type="InterPro" id="IPR027417">
    <property type="entry name" value="P-loop_NTPase"/>
</dbReference>
<dbReference type="InterPro" id="IPR058031">
    <property type="entry name" value="AAA_lid_NorR"/>
</dbReference>
<dbReference type="RefSeq" id="WP_274691351.1">
    <property type="nucleotide sequence ID" value="NZ_JAPMOU010000050.1"/>
</dbReference>
<feature type="modified residue" description="4-aspartylphosphate" evidence="6">
    <location>
        <position position="56"/>
    </location>
</feature>
<dbReference type="Gene3D" id="3.40.50.300">
    <property type="entry name" value="P-loop containing nucleotide triphosphate hydrolases"/>
    <property type="match status" value="1"/>
</dbReference>
<accession>A0ABT5UF77</accession>
<dbReference type="PRINTS" id="PR01590">
    <property type="entry name" value="HTHFIS"/>
</dbReference>
<dbReference type="InterPro" id="IPR025944">
    <property type="entry name" value="Sigma_54_int_dom_CS"/>
</dbReference>
<dbReference type="SUPFAM" id="SSF46689">
    <property type="entry name" value="Homeodomain-like"/>
    <property type="match status" value="1"/>
</dbReference>
<dbReference type="Pfam" id="PF00158">
    <property type="entry name" value="Sigma54_activat"/>
    <property type="match status" value="1"/>
</dbReference>
<evidence type="ECO:0000256" key="2">
    <source>
        <dbReference type="ARBA" id="ARBA00022840"/>
    </source>
</evidence>
<feature type="domain" description="Sigma-54 factor interaction" evidence="7">
    <location>
        <begin position="155"/>
        <end position="384"/>
    </location>
</feature>
<keyword evidence="3" id="KW-0805">Transcription regulation</keyword>
<dbReference type="Pfam" id="PF00072">
    <property type="entry name" value="Response_reg"/>
    <property type="match status" value="1"/>
</dbReference>
<dbReference type="InterPro" id="IPR011006">
    <property type="entry name" value="CheY-like_superfamily"/>
</dbReference>
<dbReference type="InterPro" id="IPR025943">
    <property type="entry name" value="Sigma_54_int_dom_ATP-bd_2"/>
</dbReference>
<dbReference type="Pfam" id="PF25601">
    <property type="entry name" value="AAA_lid_14"/>
    <property type="match status" value="1"/>
</dbReference>
<dbReference type="PROSITE" id="PS00676">
    <property type="entry name" value="SIGMA54_INTERACT_2"/>
    <property type="match status" value="1"/>
</dbReference>
<dbReference type="PANTHER" id="PTHR32071">
    <property type="entry name" value="TRANSCRIPTIONAL REGULATORY PROTEIN"/>
    <property type="match status" value="1"/>
</dbReference>
<proteinExistence type="predicted"/>
<organism evidence="9 10">
    <name type="scientific">Spartinivicinus poritis</name>
    <dbReference type="NCBI Taxonomy" id="2994640"/>
    <lineage>
        <taxon>Bacteria</taxon>
        <taxon>Pseudomonadati</taxon>
        <taxon>Pseudomonadota</taxon>
        <taxon>Gammaproteobacteria</taxon>
        <taxon>Oceanospirillales</taxon>
        <taxon>Zooshikellaceae</taxon>
        <taxon>Spartinivicinus</taxon>
    </lineage>
</organism>
<evidence type="ECO:0000256" key="3">
    <source>
        <dbReference type="ARBA" id="ARBA00023015"/>
    </source>
</evidence>
<dbReference type="PANTHER" id="PTHR32071:SF113">
    <property type="entry name" value="ALGINATE BIOSYNTHESIS TRANSCRIPTIONAL REGULATORY PROTEIN ALGB"/>
    <property type="match status" value="1"/>
</dbReference>
<evidence type="ECO:0000259" key="8">
    <source>
        <dbReference type="PROSITE" id="PS50110"/>
    </source>
</evidence>
<evidence type="ECO:0000259" key="7">
    <source>
        <dbReference type="PROSITE" id="PS50045"/>
    </source>
</evidence>
<dbReference type="Gene3D" id="1.10.8.60">
    <property type="match status" value="1"/>
</dbReference>
<evidence type="ECO:0000313" key="9">
    <source>
        <dbReference type="EMBL" id="MDE1465040.1"/>
    </source>
</evidence>
<dbReference type="PROSITE" id="PS50110">
    <property type="entry name" value="RESPONSE_REGULATORY"/>
    <property type="match status" value="1"/>
</dbReference>
<feature type="domain" description="Response regulatory" evidence="8">
    <location>
        <begin position="7"/>
        <end position="126"/>
    </location>
</feature>
<reference evidence="9 10" key="1">
    <citation type="submission" date="2022-11" db="EMBL/GenBank/DDBJ databases">
        <title>Spartinivicinus poritis sp. nov., isolated from scleractinian coral Porites lutea.</title>
        <authorList>
            <person name="Zhang G."/>
            <person name="Cai L."/>
            <person name="Wei Q."/>
        </authorList>
    </citation>
    <scope>NUCLEOTIDE SEQUENCE [LARGE SCALE GENOMIC DNA]</scope>
    <source>
        <strain evidence="9 10">A2-2</strain>
    </source>
</reference>
<keyword evidence="5" id="KW-0804">Transcription</keyword>
<evidence type="ECO:0000313" key="10">
    <source>
        <dbReference type="Proteomes" id="UP001528823"/>
    </source>
</evidence>
<dbReference type="Proteomes" id="UP001528823">
    <property type="component" value="Unassembled WGS sequence"/>
</dbReference>
<dbReference type="InterPro" id="IPR002197">
    <property type="entry name" value="HTH_Fis"/>
</dbReference>
<evidence type="ECO:0000256" key="4">
    <source>
        <dbReference type="ARBA" id="ARBA00023125"/>
    </source>
</evidence>
<name>A0ABT5UF77_9GAMM</name>
<keyword evidence="4" id="KW-0238">DNA-binding</keyword>
<dbReference type="Gene3D" id="3.40.50.2300">
    <property type="match status" value="1"/>
</dbReference>
<evidence type="ECO:0000256" key="6">
    <source>
        <dbReference type="PROSITE-ProRule" id="PRU00169"/>
    </source>
</evidence>
<evidence type="ECO:0000256" key="5">
    <source>
        <dbReference type="ARBA" id="ARBA00023163"/>
    </source>
</evidence>
<sequence length="455" mass="50884">MSQKESKILIVDSDEGVLASITRLLKGMFSHVKACSNPSQIPFLLEKTAYDVVLLDMSCSERKNVGLHGFYWLSYIKSVSQKTAVVMMTDNNEVDIAIQAFKNGAVDLIIKPWKVDKLQSVIGDAYRATQLVKNESLKAKSFFSSIANKRFDQKIIGQSQSLKKIVHTIHLAAPTDANILILGENGTGKGVIAREIHRYSHRNTAPFISVDLGAIPDSLFEAELFGYQKGAFTGAAQNRIGRIQEADGGTLFLDEIGNLPTHFQAKILNVIELREITPIGSNQAVPVNIRIVAATNLSKNLLFDQANFRQDLLYRINTVEIALPPLRERPEDIPLIIDHYLKTYTKKYHRPTLTISSETIQALQSFSWPGNIRELQHSIERAVILSESSQLSINDFPLLTENNMTSTLDTLNLNDIEKHTIEVALRKYTGNITHAARELGLSRAALYRRLDKYAL</sequence>
<dbReference type="InterPro" id="IPR001789">
    <property type="entry name" value="Sig_transdc_resp-reg_receiver"/>
</dbReference>
<dbReference type="InterPro" id="IPR009057">
    <property type="entry name" value="Homeodomain-like_sf"/>
</dbReference>
<protein>
    <submittedName>
        <fullName evidence="9">Sigma-54 dependent transcriptional regulator</fullName>
    </submittedName>
</protein>
<dbReference type="EMBL" id="JAPMOU010000050">
    <property type="protein sequence ID" value="MDE1465040.1"/>
    <property type="molecule type" value="Genomic_DNA"/>
</dbReference>
<keyword evidence="1" id="KW-0547">Nucleotide-binding</keyword>
<dbReference type="SMART" id="SM00382">
    <property type="entry name" value="AAA"/>
    <property type="match status" value="1"/>
</dbReference>
<dbReference type="CDD" id="cd00156">
    <property type="entry name" value="REC"/>
    <property type="match status" value="1"/>
</dbReference>
<keyword evidence="6" id="KW-0597">Phosphoprotein</keyword>
<gene>
    <name evidence="9" type="ORF">ORQ98_24060</name>
</gene>
<dbReference type="SUPFAM" id="SSF52172">
    <property type="entry name" value="CheY-like"/>
    <property type="match status" value="1"/>
</dbReference>
<dbReference type="Pfam" id="PF02954">
    <property type="entry name" value="HTH_8"/>
    <property type="match status" value="1"/>
</dbReference>
<dbReference type="InterPro" id="IPR003593">
    <property type="entry name" value="AAA+_ATPase"/>
</dbReference>
<dbReference type="PROSITE" id="PS50045">
    <property type="entry name" value="SIGMA54_INTERACT_4"/>
    <property type="match status" value="1"/>
</dbReference>
<keyword evidence="10" id="KW-1185">Reference proteome</keyword>
<dbReference type="PROSITE" id="PS00688">
    <property type="entry name" value="SIGMA54_INTERACT_3"/>
    <property type="match status" value="1"/>
</dbReference>
<dbReference type="Gene3D" id="1.10.10.60">
    <property type="entry name" value="Homeodomain-like"/>
    <property type="match status" value="1"/>
</dbReference>
<dbReference type="SUPFAM" id="SSF52540">
    <property type="entry name" value="P-loop containing nucleoside triphosphate hydrolases"/>
    <property type="match status" value="1"/>
</dbReference>
<dbReference type="InterPro" id="IPR002078">
    <property type="entry name" value="Sigma_54_int"/>
</dbReference>
<comment type="caution">
    <text evidence="9">The sequence shown here is derived from an EMBL/GenBank/DDBJ whole genome shotgun (WGS) entry which is preliminary data.</text>
</comment>